<dbReference type="GO" id="GO:0005525">
    <property type="term" value="F:GTP binding"/>
    <property type="evidence" value="ECO:0007669"/>
    <property type="project" value="UniProtKB-KW"/>
</dbReference>
<dbReference type="InterPro" id="IPR006687">
    <property type="entry name" value="Small_GTPase_SAR1"/>
</dbReference>
<dbReference type="GO" id="GO:0006886">
    <property type="term" value="P:intracellular protein transport"/>
    <property type="evidence" value="ECO:0007669"/>
    <property type="project" value="InterPro"/>
</dbReference>
<evidence type="ECO:0000256" key="6">
    <source>
        <dbReference type="ARBA" id="ARBA00022824"/>
    </source>
</evidence>
<dbReference type="GO" id="GO:0005783">
    <property type="term" value="C:endoplasmic reticulum"/>
    <property type="evidence" value="ECO:0007669"/>
    <property type="project" value="UniProtKB-SubCell"/>
</dbReference>
<evidence type="ECO:0000256" key="8">
    <source>
        <dbReference type="ARBA" id="ARBA00022927"/>
    </source>
</evidence>
<feature type="binding site" evidence="12">
    <location>
        <position position="136"/>
    </location>
    <ligand>
        <name>GTP</name>
        <dbReference type="ChEBI" id="CHEBI:37565"/>
    </ligand>
</feature>
<evidence type="ECO:0000256" key="4">
    <source>
        <dbReference type="ARBA" id="ARBA00022448"/>
    </source>
</evidence>
<dbReference type="PRINTS" id="PR00328">
    <property type="entry name" value="SAR1GTPBP"/>
</dbReference>
<feature type="binding site" evidence="12">
    <location>
        <position position="38"/>
    </location>
    <ligand>
        <name>GTP</name>
        <dbReference type="ChEBI" id="CHEBI:37565"/>
    </ligand>
</feature>
<feature type="binding site" evidence="12">
    <location>
        <position position="165"/>
    </location>
    <ligand>
        <name>GTP</name>
        <dbReference type="ChEBI" id="CHEBI:37565"/>
    </ligand>
</feature>
<feature type="binding site" evidence="11">
    <location>
        <position position="33"/>
    </location>
    <ligand>
        <name>Mg(2+)</name>
        <dbReference type="ChEBI" id="CHEBI:18420"/>
    </ligand>
</feature>
<dbReference type="GO" id="GO:0016192">
    <property type="term" value="P:vesicle-mediated transport"/>
    <property type="evidence" value="ECO:0007669"/>
    <property type="project" value="UniProtKB-KW"/>
</dbReference>
<dbReference type="SMART" id="SM00178">
    <property type="entry name" value="SAR"/>
    <property type="match status" value="1"/>
</dbReference>
<keyword evidence="7 15" id="KW-0931">ER-Golgi transport</keyword>
<dbReference type="PROSITE" id="PS51417">
    <property type="entry name" value="ARF"/>
    <property type="match status" value="1"/>
</dbReference>
<accession>A0A6B2LKB2</accession>
<protein>
    <submittedName>
        <fullName evidence="16">Uncharacterized protein</fullName>
    </submittedName>
</protein>
<dbReference type="AlphaFoldDB" id="A0A6B2LKB2"/>
<comment type="subcellular location">
    <subcellularLocation>
        <location evidence="1">Endoplasmic reticulum</location>
    </subcellularLocation>
    <subcellularLocation>
        <location evidence="2">Golgi apparatus</location>
    </subcellularLocation>
</comment>
<evidence type="ECO:0000256" key="11">
    <source>
        <dbReference type="PIRSR" id="PIRSR606687-1"/>
    </source>
</evidence>
<keyword evidence="10 13" id="KW-0342">GTP-binding</keyword>
<feature type="binding site" evidence="14">
    <location>
        <position position="38"/>
    </location>
    <ligand>
        <name>Mg(2+)</name>
        <dbReference type="ChEBI" id="CHEBI:18420"/>
    </ligand>
</feature>
<evidence type="ECO:0000256" key="15">
    <source>
        <dbReference type="RuleBase" id="RU003926"/>
    </source>
</evidence>
<feature type="binding site" evidence="13">
    <location>
        <begin position="133"/>
        <end position="136"/>
    </location>
    <ligand>
        <name>GTP</name>
        <dbReference type="ChEBI" id="CHEBI:37565"/>
    </ligand>
</feature>
<keyword evidence="4 15" id="KW-0813">Transport</keyword>
<feature type="binding site" evidence="14">
    <location>
        <position position="55"/>
    </location>
    <ligand>
        <name>Mg(2+)</name>
        <dbReference type="ChEBI" id="CHEBI:18420"/>
    </ligand>
</feature>
<evidence type="ECO:0000256" key="3">
    <source>
        <dbReference type="ARBA" id="ARBA00007507"/>
    </source>
</evidence>
<feature type="binding site" evidence="12">
    <location>
        <position position="37"/>
    </location>
    <ligand>
        <name>GTP</name>
        <dbReference type="ChEBI" id="CHEBI:37565"/>
    </ligand>
</feature>
<dbReference type="InterPro" id="IPR027417">
    <property type="entry name" value="P-loop_NTPase"/>
</dbReference>
<evidence type="ECO:0000256" key="14">
    <source>
        <dbReference type="PIRSR" id="PIRSR606689-2"/>
    </source>
</evidence>
<dbReference type="GO" id="GO:0046872">
    <property type="term" value="F:metal ion binding"/>
    <property type="evidence" value="ECO:0007669"/>
    <property type="project" value="UniProtKB-KW"/>
</dbReference>
<feature type="binding site" evidence="12">
    <location>
        <position position="39"/>
    </location>
    <ligand>
        <name>GTP</name>
        <dbReference type="ChEBI" id="CHEBI:37565"/>
    </ligand>
</feature>
<sequence length="186" mass="21003">MDYLYGWYSWAKQAVCRMGLWKIKANVILVGLDNAGKTTLLHVLKTNTLKQSPPSKNPTMEEVSVGLITFKAYDMGGNVRERFLWVDYFPLVDAIVFMVDTADRSRLLEAKEVLDGILSLEQVAKTPILIMGNKIDVQGAVSEDELSKTLGCTSDHIHIEMTSIIRHFGIKEGFSWLENELIKRLV</sequence>
<dbReference type="SMART" id="SM00177">
    <property type="entry name" value="ARF"/>
    <property type="match status" value="1"/>
</dbReference>
<keyword evidence="9 15" id="KW-0333">Golgi apparatus</keyword>
<name>A0A6B2LKB2_9EUKA</name>
<feature type="binding site" evidence="12">
    <location>
        <position position="164"/>
    </location>
    <ligand>
        <name>GTP</name>
        <dbReference type="ChEBI" id="CHEBI:37565"/>
    </ligand>
</feature>
<keyword evidence="5 12" id="KW-0547">Nucleotide-binding</keyword>
<dbReference type="GO" id="GO:0005794">
    <property type="term" value="C:Golgi apparatus"/>
    <property type="evidence" value="ECO:0007669"/>
    <property type="project" value="UniProtKB-SubCell"/>
</dbReference>
<feature type="binding site" evidence="12">
    <location>
        <position position="134"/>
    </location>
    <ligand>
        <name>GTP</name>
        <dbReference type="ChEBI" id="CHEBI:37565"/>
    </ligand>
</feature>
<dbReference type="EMBL" id="GIBP01008504">
    <property type="protein sequence ID" value="NDV37473.1"/>
    <property type="molecule type" value="Transcribed_RNA"/>
</dbReference>
<evidence type="ECO:0000256" key="12">
    <source>
        <dbReference type="PIRSR" id="PIRSR606687-2"/>
    </source>
</evidence>
<evidence type="ECO:0000313" key="16">
    <source>
        <dbReference type="EMBL" id="NDV37473.1"/>
    </source>
</evidence>
<feature type="binding site" evidence="12">
    <location>
        <position position="34"/>
    </location>
    <ligand>
        <name>GTP</name>
        <dbReference type="ChEBI" id="CHEBI:37565"/>
    </ligand>
</feature>
<dbReference type="Pfam" id="PF00025">
    <property type="entry name" value="Arf"/>
    <property type="match status" value="1"/>
</dbReference>
<dbReference type="GO" id="GO:0003924">
    <property type="term" value="F:GTPase activity"/>
    <property type="evidence" value="ECO:0007669"/>
    <property type="project" value="InterPro"/>
</dbReference>
<organism evidence="16">
    <name type="scientific">Arcella intermedia</name>
    <dbReference type="NCBI Taxonomy" id="1963864"/>
    <lineage>
        <taxon>Eukaryota</taxon>
        <taxon>Amoebozoa</taxon>
        <taxon>Tubulinea</taxon>
        <taxon>Elardia</taxon>
        <taxon>Arcellinida</taxon>
        <taxon>Sphaerothecina</taxon>
        <taxon>Arcellidae</taxon>
        <taxon>Arcella</taxon>
    </lineage>
</organism>
<keyword evidence="11" id="KW-0479">Metal-binding</keyword>
<keyword evidence="6 15" id="KW-0256">Endoplasmic reticulum</keyword>
<reference evidence="16" key="1">
    <citation type="journal article" date="2020" name="J. Eukaryot. Microbiol.">
        <title>De novo Sequencing, Assembly and Annotation of the Transcriptome for the Free-Living Testate Amoeba Arcella intermedia.</title>
        <authorList>
            <person name="Ribeiro G.M."/>
            <person name="Porfirio-Sousa A.L."/>
            <person name="Maurer-Alcala X.X."/>
            <person name="Katz L.A."/>
            <person name="Lahr D.J.G."/>
        </authorList>
    </citation>
    <scope>NUCLEOTIDE SEQUENCE</scope>
</reference>
<keyword evidence="11" id="KW-0460">Magnesium</keyword>
<dbReference type="InterPro" id="IPR006689">
    <property type="entry name" value="Small_GTPase_ARF/SAR"/>
</dbReference>
<evidence type="ECO:0000256" key="2">
    <source>
        <dbReference type="ARBA" id="ARBA00004555"/>
    </source>
</evidence>
<dbReference type="PANTHER" id="PTHR45684">
    <property type="entry name" value="RE74312P"/>
    <property type="match status" value="1"/>
</dbReference>
<feature type="binding site" evidence="13">
    <location>
        <begin position="31"/>
        <end position="38"/>
    </location>
    <ligand>
        <name>GTP</name>
        <dbReference type="ChEBI" id="CHEBI:37565"/>
    </ligand>
</feature>
<proteinExistence type="inferred from homology"/>
<evidence type="ECO:0000256" key="13">
    <source>
        <dbReference type="PIRSR" id="PIRSR606689-1"/>
    </source>
</evidence>
<comment type="similarity">
    <text evidence="3 15">Belongs to the small GTPase superfamily. SAR1 family.</text>
</comment>
<dbReference type="InterPro" id="IPR005225">
    <property type="entry name" value="Small_GTP-bd"/>
</dbReference>
<dbReference type="Gene3D" id="3.40.50.300">
    <property type="entry name" value="P-loop containing nucleotide triphosphate hydrolases"/>
    <property type="match status" value="1"/>
</dbReference>
<feature type="binding site" evidence="12">
    <location>
        <position position="133"/>
    </location>
    <ligand>
        <name>GTP</name>
        <dbReference type="ChEBI" id="CHEBI:37565"/>
    </ligand>
</feature>
<dbReference type="NCBIfam" id="TIGR00231">
    <property type="entry name" value="small_GTP"/>
    <property type="match status" value="1"/>
</dbReference>
<feature type="binding site" evidence="13">
    <location>
        <position position="77"/>
    </location>
    <ligand>
        <name>GTP</name>
        <dbReference type="ChEBI" id="CHEBI:37565"/>
    </ligand>
</feature>
<keyword evidence="8 15" id="KW-0653">Protein transport</keyword>
<evidence type="ECO:0000256" key="9">
    <source>
        <dbReference type="ARBA" id="ARBA00023034"/>
    </source>
</evidence>
<evidence type="ECO:0000256" key="5">
    <source>
        <dbReference type="ARBA" id="ARBA00022741"/>
    </source>
</evidence>
<evidence type="ECO:0000256" key="1">
    <source>
        <dbReference type="ARBA" id="ARBA00004240"/>
    </source>
</evidence>
<dbReference type="PROSITE" id="PS51422">
    <property type="entry name" value="SAR1"/>
    <property type="match status" value="1"/>
</dbReference>
<dbReference type="SUPFAM" id="SSF52540">
    <property type="entry name" value="P-loop containing nucleoside triphosphate hydrolases"/>
    <property type="match status" value="1"/>
</dbReference>
<evidence type="ECO:0000256" key="10">
    <source>
        <dbReference type="ARBA" id="ARBA00023134"/>
    </source>
</evidence>
<feature type="binding site" evidence="12">
    <location>
        <position position="36"/>
    </location>
    <ligand>
        <name>GTP</name>
        <dbReference type="ChEBI" id="CHEBI:37565"/>
    </ligand>
</feature>
<evidence type="ECO:0000256" key="7">
    <source>
        <dbReference type="ARBA" id="ARBA00022892"/>
    </source>
</evidence>